<feature type="compositionally biased region" description="Polar residues" evidence="1">
    <location>
        <begin position="47"/>
        <end position="57"/>
    </location>
</feature>
<evidence type="ECO:0000256" key="1">
    <source>
        <dbReference type="SAM" id="MobiDB-lite"/>
    </source>
</evidence>
<gene>
    <name evidence="2" type="ORF">ENSA7_27350</name>
</gene>
<feature type="region of interest" description="Disordered" evidence="1">
    <location>
        <begin position="47"/>
        <end position="70"/>
    </location>
</feature>
<name>A0A2S9YRM3_9BACT</name>
<proteinExistence type="predicted"/>
<dbReference type="Proteomes" id="UP000238823">
    <property type="component" value="Unassembled WGS sequence"/>
</dbReference>
<organism evidence="2 3">
    <name type="scientific">Enhygromyxa salina</name>
    <dbReference type="NCBI Taxonomy" id="215803"/>
    <lineage>
        <taxon>Bacteria</taxon>
        <taxon>Pseudomonadati</taxon>
        <taxon>Myxococcota</taxon>
        <taxon>Polyangia</taxon>
        <taxon>Nannocystales</taxon>
        <taxon>Nannocystaceae</taxon>
        <taxon>Enhygromyxa</taxon>
    </lineage>
</organism>
<sequence>MTTCSSLVETAGLMRLGGSTLTVRTFSSVAKSVSAWNRRWLQRISHSTTPSENTSLRRSIVAPRTCSGDM</sequence>
<comment type="caution">
    <text evidence="2">The sequence shown here is derived from an EMBL/GenBank/DDBJ whole genome shotgun (WGS) entry which is preliminary data.</text>
</comment>
<protein>
    <submittedName>
        <fullName evidence="2">Uncharacterized protein</fullName>
    </submittedName>
</protein>
<dbReference type="AlphaFoldDB" id="A0A2S9YRM3"/>
<evidence type="ECO:0000313" key="3">
    <source>
        <dbReference type="Proteomes" id="UP000238823"/>
    </source>
</evidence>
<accession>A0A2S9YRM3</accession>
<evidence type="ECO:0000313" key="2">
    <source>
        <dbReference type="EMBL" id="PRQ07745.1"/>
    </source>
</evidence>
<dbReference type="EMBL" id="PVNL01000051">
    <property type="protein sequence ID" value="PRQ07745.1"/>
    <property type="molecule type" value="Genomic_DNA"/>
</dbReference>
<reference evidence="2 3" key="1">
    <citation type="submission" date="2018-03" db="EMBL/GenBank/DDBJ databases">
        <title>Draft Genome Sequences of the Obligatory Marine Myxobacteria Enhygromyxa salina SWB007.</title>
        <authorList>
            <person name="Poehlein A."/>
            <person name="Moghaddam J.A."/>
            <person name="Harms H."/>
            <person name="Alanjari M."/>
            <person name="Koenig G.M."/>
            <person name="Daniel R."/>
            <person name="Schaeberle T.F."/>
        </authorList>
    </citation>
    <scope>NUCLEOTIDE SEQUENCE [LARGE SCALE GENOMIC DNA]</scope>
    <source>
        <strain evidence="2 3">SWB007</strain>
    </source>
</reference>